<proteinExistence type="predicted"/>
<accession>A0ABN9VK51</accession>
<feature type="region of interest" description="Disordered" evidence="1">
    <location>
        <begin position="178"/>
        <end position="197"/>
    </location>
</feature>
<dbReference type="Proteomes" id="UP001189429">
    <property type="component" value="Unassembled WGS sequence"/>
</dbReference>
<evidence type="ECO:0000313" key="2">
    <source>
        <dbReference type="EMBL" id="CAK0873527.1"/>
    </source>
</evidence>
<gene>
    <name evidence="2" type="ORF">PCOR1329_LOCUS58727</name>
</gene>
<dbReference type="EMBL" id="CAUYUJ010017290">
    <property type="protein sequence ID" value="CAK0873527.1"/>
    <property type="molecule type" value="Genomic_DNA"/>
</dbReference>
<keyword evidence="3" id="KW-1185">Reference proteome</keyword>
<evidence type="ECO:0000313" key="3">
    <source>
        <dbReference type="Proteomes" id="UP001189429"/>
    </source>
</evidence>
<reference evidence="2" key="1">
    <citation type="submission" date="2023-10" db="EMBL/GenBank/DDBJ databases">
        <authorList>
            <person name="Chen Y."/>
            <person name="Shah S."/>
            <person name="Dougan E. K."/>
            <person name="Thang M."/>
            <person name="Chan C."/>
        </authorList>
    </citation>
    <scope>NUCLEOTIDE SEQUENCE [LARGE SCALE GENOMIC DNA]</scope>
</reference>
<comment type="caution">
    <text evidence="2">The sequence shown here is derived from an EMBL/GenBank/DDBJ whole genome shotgun (WGS) entry which is preliminary data.</text>
</comment>
<protein>
    <submittedName>
        <fullName evidence="2">Uncharacterized protein</fullName>
    </submittedName>
</protein>
<organism evidence="2 3">
    <name type="scientific">Prorocentrum cordatum</name>
    <dbReference type="NCBI Taxonomy" id="2364126"/>
    <lineage>
        <taxon>Eukaryota</taxon>
        <taxon>Sar</taxon>
        <taxon>Alveolata</taxon>
        <taxon>Dinophyceae</taxon>
        <taxon>Prorocentrales</taxon>
        <taxon>Prorocentraceae</taxon>
        <taxon>Prorocentrum</taxon>
    </lineage>
</organism>
<sequence>MAAAPSMSPAASAQEMQAEAQVTAGMLKQLPQAVQKQIEQAVNEYRQQLTDMGQTDDLQMLVWRFYTQCVKQLHQEHAKKSAEAATAGLEASSAQDVGAEQHDQTSVAPQASQWEQIQQARLLHQQMQMQQGYLRPRLGAHGMGMRPGFGTVPGIIRPTSSPMVAGFGGGHEAMCSGAVGSGAGTDKEQQDASMQDASLPAGNSMTGTSVNANGAVGATPLAWNHFNKPRTPGTLGSNGLTLKGFPLKGLNKGATPGLQQGHKGGMTLAGQSMMGGMSGCKGQGGAAWCKGGMAGCKGGMAGKVGGLAGKGPAKAGPQFPPALQRWLKRLFESMNPQSGETRSCRRRRTSTCGTGCSSG</sequence>
<feature type="region of interest" description="Disordered" evidence="1">
    <location>
        <begin position="334"/>
        <end position="359"/>
    </location>
</feature>
<name>A0ABN9VK51_9DINO</name>
<feature type="compositionally biased region" description="Low complexity" evidence="1">
    <location>
        <begin position="350"/>
        <end position="359"/>
    </location>
</feature>
<evidence type="ECO:0000256" key="1">
    <source>
        <dbReference type="SAM" id="MobiDB-lite"/>
    </source>
</evidence>
<feature type="region of interest" description="Disordered" evidence="1">
    <location>
        <begin position="84"/>
        <end position="112"/>
    </location>
</feature>